<accession>A0A5Q0LNL4</accession>
<dbReference type="Proteomes" id="UP000326179">
    <property type="component" value="Chromosome"/>
</dbReference>
<name>A0A5Q0LNL4_9ACTN</name>
<dbReference type="AlphaFoldDB" id="A0A5Q0LNL4"/>
<dbReference type="EMBL" id="CP045643">
    <property type="protein sequence ID" value="QFZ78795.1"/>
    <property type="molecule type" value="Genomic_DNA"/>
</dbReference>
<protein>
    <recommendedName>
        <fullName evidence="3">DUF4034 domain-containing protein</fullName>
    </recommendedName>
</protein>
<organism evidence="1 2">
    <name type="scientific">Streptomyces fagopyri</name>
    <dbReference type="NCBI Taxonomy" id="2662397"/>
    <lineage>
        <taxon>Bacteria</taxon>
        <taxon>Bacillati</taxon>
        <taxon>Actinomycetota</taxon>
        <taxon>Actinomycetes</taxon>
        <taxon>Kitasatosporales</taxon>
        <taxon>Streptomycetaceae</taxon>
        <taxon>Streptomyces</taxon>
    </lineage>
</organism>
<keyword evidence="2" id="KW-1185">Reference proteome</keyword>
<sequence length="305" mass="33672">MTDPFDAFPELVPLRTAAREGDGAAVLAFFAGLGSADEVCFASHHLADVPDVEKCLERAVAARPADPLPRTLLAERYVRVGWAIRSRALARDVSRDRFDQFHEWLRRAERLLIEVCAEHPAYAPAWTTRLLTARGLELGQSEARRRYDRMSAGTAHTHRAQTLLLQQLCPKWGGSWDAAHGFAQECASAASDGSDAGSLVALAHIEHRMELQGVEADTYLRNISVRNDLRAAAERSVLHPAHRPGWDSVAAHSAFAMAFSLGGHHGDAARHFTVLGDRASEFPWEYLADWRGLFTTFRASALETL</sequence>
<evidence type="ECO:0008006" key="3">
    <source>
        <dbReference type="Google" id="ProtNLM"/>
    </source>
</evidence>
<dbReference type="KEGG" id="sfy:GFH48_17270"/>
<proteinExistence type="predicted"/>
<evidence type="ECO:0000313" key="1">
    <source>
        <dbReference type="EMBL" id="QFZ78795.1"/>
    </source>
</evidence>
<reference evidence="1 2" key="1">
    <citation type="submission" date="2019-10" db="EMBL/GenBank/DDBJ databases">
        <title>A novel species.</title>
        <authorList>
            <person name="Gao J."/>
        </authorList>
    </citation>
    <scope>NUCLEOTIDE SEQUENCE [LARGE SCALE GENOMIC DNA]</scope>
    <source>
        <strain evidence="1 2">QMT-28</strain>
    </source>
</reference>
<evidence type="ECO:0000313" key="2">
    <source>
        <dbReference type="Proteomes" id="UP000326179"/>
    </source>
</evidence>
<gene>
    <name evidence="1" type="ORF">GFH48_17270</name>
</gene>